<evidence type="ECO:0000313" key="11">
    <source>
        <dbReference type="Proteomes" id="UP000183085"/>
    </source>
</evidence>
<evidence type="ECO:0000259" key="9">
    <source>
        <dbReference type="Pfam" id="PF00347"/>
    </source>
</evidence>
<dbReference type="EMBL" id="MNYI01000013">
    <property type="protein sequence ID" value="OIP43553.1"/>
    <property type="molecule type" value="Genomic_DNA"/>
</dbReference>
<keyword evidence="2 6" id="KW-0699">rRNA-binding</keyword>
<dbReference type="GO" id="GO:0019843">
    <property type="term" value="F:rRNA binding"/>
    <property type="evidence" value="ECO:0007669"/>
    <property type="project" value="UniProtKB-UniRule"/>
</dbReference>
<dbReference type="Proteomes" id="UP000183085">
    <property type="component" value="Unassembled WGS sequence"/>
</dbReference>
<dbReference type="PRINTS" id="PR00059">
    <property type="entry name" value="RIBOSOMALL6"/>
</dbReference>
<dbReference type="AlphaFoldDB" id="A0A1J5E570"/>
<dbReference type="InterPro" id="IPR036789">
    <property type="entry name" value="Ribosomal_uL6-like_a/b-dom_sf"/>
</dbReference>
<evidence type="ECO:0000256" key="3">
    <source>
        <dbReference type="ARBA" id="ARBA00022884"/>
    </source>
</evidence>
<dbReference type="InterPro" id="IPR019906">
    <property type="entry name" value="Ribosomal_uL6_bac-type"/>
</dbReference>
<comment type="similarity">
    <text evidence="1 6 7">Belongs to the universal ribosomal protein uL6 family.</text>
</comment>
<dbReference type="FunFam" id="3.90.930.12:FF:000002">
    <property type="entry name" value="50S ribosomal protein L6"/>
    <property type="match status" value="1"/>
</dbReference>
<sequence>MSRIGKKPVLITAGVNFKFNNDEVVVEGAKGRLSWIIPASMDVSHEGNEVVVTRPTDSCIHRSLHGLTRTIIQNMVDGVSKGFVKELIIEGIGYRAELKGKNIVFALGFSHPVVFEPPEGITFEVPEPTRVRVMGISKELVGEIAARIRRIRKADCYKAKGLRYVGEVVRRKAGKVGGKK</sequence>
<evidence type="ECO:0000256" key="5">
    <source>
        <dbReference type="ARBA" id="ARBA00023274"/>
    </source>
</evidence>
<feature type="domain" description="Large ribosomal subunit protein uL6 alpha-beta" evidence="9">
    <location>
        <begin position="91"/>
        <end position="164"/>
    </location>
</feature>
<dbReference type="PANTHER" id="PTHR11655">
    <property type="entry name" value="60S/50S RIBOSOMAL PROTEIN L6/L9"/>
    <property type="match status" value="1"/>
</dbReference>
<keyword evidence="5 6" id="KW-0687">Ribonucleoprotein</keyword>
<comment type="function">
    <text evidence="6 8">This protein binds to the 23S rRNA, and is important in its secondary structure. It is located near the subunit interface in the base of the L7/L12 stalk, and near the tRNA binding site of the peptidyltransferase center.</text>
</comment>
<accession>A0A1J5E570</accession>
<reference evidence="10 11" key="1">
    <citation type="journal article" date="2016" name="Environ. Microbiol.">
        <title>Genomic resolution of a cold subsurface aquifer community provides metabolic insights for novel microbes adapted to high CO concentrations.</title>
        <authorList>
            <person name="Probst A.J."/>
            <person name="Castelle C.J."/>
            <person name="Singh A."/>
            <person name="Brown C.T."/>
            <person name="Anantharaman K."/>
            <person name="Sharon I."/>
            <person name="Hug L.A."/>
            <person name="Burstein D."/>
            <person name="Emerson J.B."/>
            <person name="Thomas B.C."/>
            <person name="Banfield J.F."/>
        </authorList>
    </citation>
    <scope>NUCLEOTIDE SEQUENCE [LARGE SCALE GENOMIC DNA]</scope>
    <source>
        <strain evidence="10">CG2_30_40_21</strain>
    </source>
</reference>
<evidence type="ECO:0000256" key="4">
    <source>
        <dbReference type="ARBA" id="ARBA00022980"/>
    </source>
</evidence>
<protein>
    <recommendedName>
        <fullName evidence="6">Large ribosomal subunit protein uL6</fullName>
    </recommendedName>
</protein>
<organism evidence="10 11">
    <name type="scientific">Candidatus Desantisbacteria bacterium CG2_30_40_21</name>
    <dbReference type="NCBI Taxonomy" id="1817895"/>
    <lineage>
        <taxon>Bacteria</taxon>
        <taxon>Candidatus Desantisiibacteriota</taxon>
    </lineage>
</organism>
<feature type="domain" description="Large ribosomal subunit protein uL6 alpha-beta" evidence="9">
    <location>
        <begin position="13"/>
        <end position="82"/>
    </location>
</feature>
<dbReference type="InterPro" id="IPR000702">
    <property type="entry name" value="Ribosomal_uL6-like"/>
</dbReference>
<evidence type="ECO:0000256" key="7">
    <source>
        <dbReference type="RuleBase" id="RU003869"/>
    </source>
</evidence>
<dbReference type="InterPro" id="IPR020040">
    <property type="entry name" value="Ribosomal_uL6_a/b-dom"/>
</dbReference>
<dbReference type="FunFam" id="3.90.930.12:FF:000001">
    <property type="entry name" value="50S ribosomal protein L6"/>
    <property type="match status" value="1"/>
</dbReference>
<dbReference type="Gene3D" id="3.90.930.12">
    <property type="entry name" value="Ribosomal protein L6, alpha-beta domain"/>
    <property type="match status" value="2"/>
</dbReference>
<dbReference type="STRING" id="1817895.AUJ95_00455"/>
<keyword evidence="3 6" id="KW-0694">RNA-binding</keyword>
<dbReference type="NCBIfam" id="TIGR03654">
    <property type="entry name" value="L6_bact"/>
    <property type="match status" value="1"/>
</dbReference>
<evidence type="ECO:0000256" key="6">
    <source>
        <dbReference type="HAMAP-Rule" id="MF_01365"/>
    </source>
</evidence>
<name>A0A1J5E570_9BACT</name>
<evidence type="ECO:0000256" key="8">
    <source>
        <dbReference type="RuleBase" id="RU003870"/>
    </source>
</evidence>
<gene>
    <name evidence="6" type="primary">rplF</name>
    <name evidence="10" type="ORF">AUJ95_00455</name>
</gene>
<dbReference type="Pfam" id="PF00347">
    <property type="entry name" value="Ribosomal_L6"/>
    <property type="match status" value="2"/>
</dbReference>
<dbReference type="GO" id="GO:0003735">
    <property type="term" value="F:structural constituent of ribosome"/>
    <property type="evidence" value="ECO:0007669"/>
    <property type="project" value="UniProtKB-UniRule"/>
</dbReference>
<keyword evidence="4 6" id="KW-0689">Ribosomal protein</keyword>
<comment type="subunit">
    <text evidence="6">Part of the 50S ribosomal subunit.</text>
</comment>
<dbReference type="SUPFAM" id="SSF56053">
    <property type="entry name" value="Ribosomal protein L6"/>
    <property type="match status" value="2"/>
</dbReference>
<dbReference type="GO" id="GO:0002181">
    <property type="term" value="P:cytoplasmic translation"/>
    <property type="evidence" value="ECO:0007669"/>
    <property type="project" value="TreeGrafter"/>
</dbReference>
<evidence type="ECO:0000313" key="10">
    <source>
        <dbReference type="EMBL" id="OIP43553.1"/>
    </source>
</evidence>
<evidence type="ECO:0000256" key="1">
    <source>
        <dbReference type="ARBA" id="ARBA00009356"/>
    </source>
</evidence>
<proteinExistence type="inferred from homology"/>
<dbReference type="PANTHER" id="PTHR11655:SF14">
    <property type="entry name" value="LARGE RIBOSOMAL SUBUNIT PROTEIN UL6M"/>
    <property type="match status" value="1"/>
</dbReference>
<dbReference type="HAMAP" id="MF_01365_B">
    <property type="entry name" value="Ribosomal_uL6_B"/>
    <property type="match status" value="1"/>
</dbReference>
<dbReference type="PIRSF" id="PIRSF002162">
    <property type="entry name" value="Ribosomal_L6"/>
    <property type="match status" value="1"/>
</dbReference>
<evidence type="ECO:0000256" key="2">
    <source>
        <dbReference type="ARBA" id="ARBA00022730"/>
    </source>
</evidence>
<comment type="caution">
    <text evidence="10">The sequence shown here is derived from an EMBL/GenBank/DDBJ whole genome shotgun (WGS) entry which is preliminary data.</text>
</comment>
<dbReference type="GO" id="GO:0022625">
    <property type="term" value="C:cytosolic large ribosomal subunit"/>
    <property type="evidence" value="ECO:0007669"/>
    <property type="project" value="UniProtKB-UniRule"/>
</dbReference>